<dbReference type="AlphaFoldDB" id="A0A022QTS8"/>
<dbReference type="SUPFAM" id="SSF48452">
    <property type="entry name" value="TPR-like"/>
    <property type="match status" value="1"/>
</dbReference>
<dbReference type="InterPro" id="IPR011990">
    <property type="entry name" value="TPR-like_helical_dom_sf"/>
</dbReference>
<evidence type="ECO:0000313" key="3">
    <source>
        <dbReference type="EMBL" id="EYU31326.1"/>
    </source>
</evidence>
<keyword evidence="1" id="KW-0677">Repeat</keyword>
<evidence type="ECO:0000256" key="1">
    <source>
        <dbReference type="ARBA" id="ARBA00022737"/>
    </source>
</evidence>
<dbReference type="GO" id="GO:0009451">
    <property type="term" value="P:RNA modification"/>
    <property type="evidence" value="ECO:0007669"/>
    <property type="project" value="InterPro"/>
</dbReference>
<feature type="repeat" description="PPR" evidence="2">
    <location>
        <begin position="475"/>
        <end position="509"/>
    </location>
</feature>
<dbReference type="NCBIfam" id="TIGR00756">
    <property type="entry name" value="PPR"/>
    <property type="match status" value="8"/>
</dbReference>
<dbReference type="EMBL" id="KI630983">
    <property type="protein sequence ID" value="EYU31326.1"/>
    <property type="molecule type" value="Genomic_DNA"/>
</dbReference>
<protein>
    <recommendedName>
        <fullName evidence="5">DYW domain-containing protein</fullName>
    </recommendedName>
</protein>
<dbReference type="FunFam" id="1.25.40.10:FF:000090">
    <property type="entry name" value="Pentatricopeptide repeat-containing protein, chloroplastic"/>
    <property type="match status" value="1"/>
</dbReference>
<evidence type="ECO:0000256" key="2">
    <source>
        <dbReference type="PROSITE-ProRule" id="PRU00708"/>
    </source>
</evidence>
<dbReference type="InterPro" id="IPR046848">
    <property type="entry name" value="E_motif"/>
</dbReference>
<gene>
    <name evidence="3" type="ORF">MIMGU_mgv1a018486mg</name>
</gene>
<sequence>MYLMHYPIRVSNYVSGGDYNYRYCRDLKLEANSIFQLNSKITSFFKRRDVKNARKLFDEMPNKNVVTWNCMISGYVKNMMICEAREVFDSMPCKNVVSWTAMLSGYAKNGRLEEARRLFDLVEKKNVACWNSMISGYVSCGRIDDGRVLFDAMPVKNDVSWAMMIEGYFRYRAVNEAESLFNEASSKSVLLCNAMLAGYGETMHIDKLYDLFMKMAERDVVSWTCMLTCFMRVGEVDMARKLFEEMPNKDAVAWTVMIKGYLDQRRVESARELFDQMPHKDVVACNSMLTGFLRNGKLEYARDLFTKMPERNVVSWNLMLSGYLQQDDVTTARKFFEKMPIKDETSWNTLISGYQTEESFILYIRMLSNGLKPDQGTLTSVISVCGILAMPSWGKAMHVFVVKIGYETDSMVMSSLISMYSRCGFINDASVVFSTTKIRDTATWNTMIVAHAHHSSAEEAFDLFDRMTDAGYQPDHVTFLVLLTACAHSGLVSEGWKYLKLMGKWNLTPKPEHLASMVDLLGRSGLLVEAFKLVNQFHSDIPTYAWGALLSACNMHGNYELSDLIADKILGYQPCNVGMCVLQCNIYSARGMWKDASRIRARLKQNQLKKETGCSWIDINGSVSCFSYNDKSHIRTEDIYKELHPHQKFQIFVSIKFM</sequence>
<evidence type="ECO:0008006" key="5">
    <source>
        <dbReference type="Google" id="ProtNLM"/>
    </source>
</evidence>
<reference evidence="3 4" key="1">
    <citation type="journal article" date="2013" name="Proc. Natl. Acad. Sci. U.S.A.">
        <title>Fine-scale variation in meiotic recombination in Mimulus inferred from population shotgun sequencing.</title>
        <authorList>
            <person name="Hellsten U."/>
            <person name="Wright K.M."/>
            <person name="Jenkins J."/>
            <person name="Shu S."/>
            <person name="Yuan Y."/>
            <person name="Wessler S.R."/>
            <person name="Schmutz J."/>
            <person name="Willis J.H."/>
            <person name="Rokhsar D.S."/>
        </authorList>
    </citation>
    <scope>NUCLEOTIDE SEQUENCE [LARGE SCALE GENOMIC DNA]</scope>
    <source>
        <strain evidence="4">cv. DUN x IM62</strain>
    </source>
</reference>
<proteinExistence type="predicted"/>
<dbReference type="PROSITE" id="PS51375">
    <property type="entry name" value="PPR"/>
    <property type="match status" value="7"/>
</dbReference>
<accession>A0A022QTS8</accession>
<dbReference type="FunFam" id="1.25.40.10:FF:000125">
    <property type="entry name" value="Pentatricopeptide repeat-containing protein"/>
    <property type="match status" value="2"/>
</dbReference>
<dbReference type="Gene3D" id="1.25.40.10">
    <property type="entry name" value="Tetratricopeptide repeat domain"/>
    <property type="match status" value="6"/>
</dbReference>
<dbReference type="Pfam" id="PF20431">
    <property type="entry name" value="E_motif"/>
    <property type="match status" value="1"/>
</dbReference>
<dbReference type="Pfam" id="PF01535">
    <property type="entry name" value="PPR"/>
    <property type="match status" value="10"/>
</dbReference>
<dbReference type="InterPro" id="IPR046960">
    <property type="entry name" value="PPR_At4g14850-like_plant"/>
</dbReference>
<feature type="repeat" description="PPR" evidence="2">
    <location>
        <begin position="64"/>
        <end position="94"/>
    </location>
</feature>
<feature type="repeat" description="PPR" evidence="2">
    <location>
        <begin position="95"/>
        <end position="129"/>
    </location>
</feature>
<evidence type="ECO:0000313" key="4">
    <source>
        <dbReference type="Proteomes" id="UP000030748"/>
    </source>
</evidence>
<feature type="repeat" description="PPR" evidence="2">
    <location>
        <begin position="440"/>
        <end position="474"/>
    </location>
</feature>
<dbReference type="Pfam" id="PF13041">
    <property type="entry name" value="PPR_2"/>
    <property type="match status" value="1"/>
</dbReference>
<dbReference type="GO" id="GO:0003723">
    <property type="term" value="F:RNA binding"/>
    <property type="evidence" value="ECO:0007669"/>
    <property type="project" value="InterPro"/>
</dbReference>
<keyword evidence="4" id="KW-1185">Reference proteome</keyword>
<dbReference type="PANTHER" id="PTHR47926:SF452">
    <property type="entry name" value="PENTATRICOPEPTIDE REPEAT-CONTAINING PROTEIN"/>
    <property type="match status" value="1"/>
</dbReference>
<organism evidence="3 4">
    <name type="scientific">Erythranthe guttata</name>
    <name type="common">Yellow monkey flower</name>
    <name type="synonym">Mimulus guttatus</name>
    <dbReference type="NCBI Taxonomy" id="4155"/>
    <lineage>
        <taxon>Eukaryota</taxon>
        <taxon>Viridiplantae</taxon>
        <taxon>Streptophyta</taxon>
        <taxon>Embryophyta</taxon>
        <taxon>Tracheophyta</taxon>
        <taxon>Spermatophyta</taxon>
        <taxon>Magnoliopsida</taxon>
        <taxon>eudicotyledons</taxon>
        <taxon>Gunneridae</taxon>
        <taxon>Pentapetalae</taxon>
        <taxon>asterids</taxon>
        <taxon>lamiids</taxon>
        <taxon>Lamiales</taxon>
        <taxon>Phrymaceae</taxon>
        <taxon>Erythranthe</taxon>
    </lineage>
</organism>
<dbReference type="Proteomes" id="UP000030748">
    <property type="component" value="Unassembled WGS sequence"/>
</dbReference>
<name>A0A022QTS8_ERYGU</name>
<feature type="repeat" description="PPR" evidence="2">
    <location>
        <begin position="281"/>
        <end position="315"/>
    </location>
</feature>
<dbReference type="GO" id="GO:0048731">
    <property type="term" value="P:system development"/>
    <property type="evidence" value="ECO:0007669"/>
    <property type="project" value="UniProtKB-ARBA"/>
</dbReference>
<dbReference type="PANTHER" id="PTHR47926">
    <property type="entry name" value="PENTATRICOPEPTIDE REPEAT-CONTAINING PROTEIN"/>
    <property type="match status" value="1"/>
</dbReference>
<dbReference type="InterPro" id="IPR002885">
    <property type="entry name" value="PPR_rpt"/>
</dbReference>
<dbReference type="eggNOG" id="KOG4197">
    <property type="taxonomic scope" value="Eukaryota"/>
</dbReference>
<feature type="repeat" description="PPR" evidence="2">
    <location>
        <begin position="219"/>
        <end position="253"/>
    </location>
</feature>
<feature type="repeat" description="PPR" evidence="2">
    <location>
        <begin position="157"/>
        <end position="191"/>
    </location>
</feature>